<organism evidence="1 2">
    <name type="scientific">Paraburkholderia sacchari</name>
    <dbReference type="NCBI Taxonomy" id="159450"/>
    <lineage>
        <taxon>Bacteria</taxon>
        <taxon>Pseudomonadati</taxon>
        <taxon>Pseudomonadota</taxon>
        <taxon>Betaproteobacteria</taxon>
        <taxon>Burkholderiales</taxon>
        <taxon>Burkholderiaceae</taxon>
        <taxon>Paraburkholderia</taxon>
    </lineage>
</organism>
<sequence>MPRLVILNLADPDQIGPVTRVKRGLEAKIQAGPRTVLVGDDIVPIHDLFDELKDVQDRTPLGNKLKAARDDCDAAEKIYLCTHGLANDTEHGFAKASGGEALGTWRDYGKLLRKVLPNRGQHYKVALVMCYGARTDDYYARDLDHQGMIPPTLLRTSFAYKLYHYLCSDHGRTITMTARTGAVSFDEATGASSVEQEAAIDIALEKEEFLRSPKIDQVMKKWAAYRSAIDSDEAAQEWLKIDNKYRANPKAYASPFNKKALAGRAYHQALARKIALETQKAAYQDLRKYGKLIYTHAGGTLTVVNKYGNNGGIGPQTVLYTGPFL</sequence>
<evidence type="ECO:0000313" key="1">
    <source>
        <dbReference type="EMBL" id="NLP61003.1"/>
    </source>
</evidence>
<dbReference type="EMBL" id="JTDB02000002">
    <property type="protein sequence ID" value="NLP61003.1"/>
    <property type="molecule type" value="Genomic_DNA"/>
</dbReference>
<comment type="caution">
    <text evidence="1">The sequence shown here is derived from an EMBL/GenBank/DDBJ whole genome shotgun (WGS) entry which is preliminary data.</text>
</comment>
<dbReference type="Proteomes" id="UP000030460">
    <property type="component" value="Unassembled WGS sequence"/>
</dbReference>
<evidence type="ECO:0000313" key="2">
    <source>
        <dbReference type="Proteomes" id="UP000030460"/>
    </source>
</evidence>
<proteinExistence type="predicted"/>
<name>A0A8T6Z8T1_9BURK</name>
<keyword evidence="2" id="KW-1185">Reference proteome</keyword>
<reference evidence="1" key="2">
    <citation type="submission" date="2020-04" db="EMBL/GenBank/DDBJ databases">
        <authorList>
            <person name="Alexandrino P."/>
            <person name="Mendonca T."/>
            <person name="Guaman L."/>
            <person name="Cherix J."/>
            <person name="Lozano-Sakalauskas G."/>
            <person name="Fujita A."/>
            <person name="Filho E.R."/>
            <person name="Long P."/>
            <person name="Padilla G."/>
            <person name="Taciro M.K."/>
            <person name="Gomez J.G."/>
            <person name="Silva L.F."/>
            <person name="Torres M."/>
        </authorList>
    </citation>
    <scope>NUCLEOTIDE SEQUENCE</scope>
    <source>
        <strain evidence="1">LMG 19450</strain>
    </source>
</reference>
<gene>
    <name evidence="1" type="ORF">NH14_007505</name>
</gene>
<reference evidence="1" key="1">
    <citation type="journal article" date="2015" name="Genome Announc.">
        <title>Draft Genome Sequence of the Polyhydroxyalkanoate-Producing Bacterium Burkholderia sacchari LMG 19450 Isolated from Brazilian Sugarcane Plantation Soil.</title>
        <authorList>
            <person name="Alexandrino P.M."/>
            <person name="Mendonca T.T."/>
            <person name="Guaman Bautista L.P."/>
            <person name="Cherix J."/>
            <person name="Lozano-Sakalauskas G.C."/>
            <person name="Fujita A."/>
            <person name="Ramos Filho E."/>
            <person name="Long P."/>
            <person name="Padilla G."/>
            <person name="Taciro M.K."/>
            <person name="Gomez J.G."/>
            <person name="Silva L.F."/>
        </authorList>
    </citation>
    <scope>NUCLEOTIDE SEQUENCE</scope>
    <source>
        <strain evidence="1">LMG 19450</strain>
    </source>
</reference>
<dbReference type="AlphaFoldDB" id="A0A8T6Z8T1"/>
<protein>
    <submittedName>
        <fullName evidence="1">Uncharacterized protein</fullName>
    </submittedName>
</protein>
<dbReference type="RefSeq" id="WP_152617270.1">
    <property type="nucleotide sequence ID" value="NZ_CADFGF010000001.1"/>
</dbReference>
<dbReference type="OrthoDB" id="6395997at2"/>
<accession>A0A8T6Z8T1</accession>